<feature type="transmembrane region" description="Helical" evidence="5">
    <location>
        <begin position="234"/>
        <end position="252"/>
    </location>
</feature>
<evidence type="ECO:0000256" key="4">
    <source>
        <dbReference type="ARBA" id="ARBA00023136"/>
    </source>
</evidence>
<feature type="transmembrane region" description="Helical" evidence="5">
    <location>
        <begin position="103"/>
        <end position="119"/>
    </location>
</feature>
<dbReference type="AlphaFoldDB" id="A0AAW9FGQ5"/>
<feature type="transmembrane region" description="Helical" evidence="5">
    <location>
        <begin position="206"/>
        <end position="228"/>
    </location>
</feature>
<dbReference type="EMBL" id="JAVRAF010000012">
    <property type="protein sequence ID" value="MDX8305060.1"/>
    <property type="molecule type" value="Genomic_DNA"/>
</dbReference>
<dbReference type="PANTHER" id="PTHR43701">
    <property type="entry name" value="MEMBRANE TRANSPORTER PROTEIN MJ0441-RELATED"/>
    <property type="match status" value="1"/>
</dbReference>
<comment type="similarity">
    <text evidence="5">Belongs to the 4-toluene sulfonate uptake permease (TSUP) (TC 2.A.102) family.</text>
</comment>
<evidence type="ECO:0000256" key="1">
    <source>
        <dbReference type="ARBA" id="ARBA00004141"/>
    </source>
</evidence>
<dbReference type="GO" id="GO:0005886">
    <property type="term" value="C:plasma membrane"/>
    <property type="evidence" value="ECO:0007669"/>
    <property type="project" value="UniProtKB-SubCell"/>
</dbReference>
<sequence>MTAASILAAVGSGGLVGFTLGLIGGGGSILATPLLLYVVGVANPHIAIGTGALAVSVNAYANLASHARKGHVWWRCAIVFSLVGTVGAILGSSLGLLVDGKNLLFLFGLVMVAVGLLMLRPRRDTQAEPRRVDVRMCLVTAAVAIATGAASGFFGIGGGFLIVPALIFATGMPTISAVASSLLAVGTFGLATALTYAKAGLVDWPLAAEFILGGVIGGVFGMLMATRLSRSKSALNRIFAALVLVVSIYVILRNAPSLTWWKLSSTLPEAAVRRAAVIGTAFGLKLRT</sequence>
<evidence type="ECO:0000256" key="3">
    <source>
        <dbReference type="ARBA" id="ARBA00022989"/>
    </source>
</evidence>
<feature type="transmembrane region" description="Helical" evidence="5">
    <location>
        <begin position="72"/>
        <end position="97"/>
    </location>
</feature>
<dbReference type="Pfam" id="PF01925">
    <property type="entry name" value="TauE"/>
    <property type="match status" value="1"/>
</dbReference>
<comment type="caution">
    <text evidence="6">The sequence shown here is derived from an EMBL/GenBank/DDBJ whole genome shotgun (WGS) entry which is preliminary data.</text>
</comment>
<accession>A0AAW9FGQ5</accession>
<keyword evidence="4 5" id="KW-0472">Membrane</keyword>
<keyword evidence="2 5" id="KW-0812">Transmembrane</keyword>
<feature type="transmembrane region" description="Helical" evidence="5">
    <location>
        <begin position="35"/>
        <end position="60"/>
    </location>
</feature>
<evidence type="ECO:0000313" key="6">
    <source>
        <dbReference type="EMBL" id="MDX8305060.1"/>
    </source>
</evidence>
<comment type="subcellular location">
    <subcellularLocation>
        <location evidence="5">Cell membrane</location>
        <topology evidence="5">Multi-pass membrane protein</topology>
    </subcellularLocation>
    <subcellularLocation>
        <location evidence="1">Membrane</location>
        <topology evidence="1">Multi-pass membrane protein</topology>
    </subcellularLocation>
</comment>
<dbReference type="InterPro" id="IPR051598">
    <property type="entry name" value="TSUP/Inactive_protease-like"/>
</dbReference>
<name>A0AAW9FGQ5_9HYPH</name>
<protein>
    <recommendedName>
        <fullName evidence="5">Probable membrane transporter protein</fullName>
    </recommendedName>
</protein>
<keyword evidence="3 5" id="KW-1133">Transmembrane helix</keyword>
<dbReference type="PANTHER" id="PTHR43701:SF2">
    <property type="entry name" value="MEMBRANE TRANSPORTER PROTEIN YJNA-RELATED"/>
    <property type="match status" value="1"/>
</dbReference>
<feature type="transmembrane region" description="Helical" evidence="5">
    <location>
        <begin position="175"/>
        <end position="194"/>
    </location>
</feature>
<evidence type="ECO:0000256" key="2">
    <source>
        <dbReference type="ARBA" id="ARBA00022692"/>
    </source>
</evidence>
<gene>
    <name evidence="6" type="ORF">RMR22_22680</name>
</gene>
<dbReference type="InterPro" id="IPR002781">
    <property type="entry name" value="TM_pro_TauE-like"/>
</dbReference>
<feature type="transmembrane region" description="Helical" evidence="5">
    <location>
        <begin position="7"/>
        <end position="29"/>
    </location>
</feature>
<organism evidence="6">
    <name type="scientific">Agrobacterium rosae</name>
    <dbReference type="NCBI Taxonomy" id="1972867"/>
    <lineage>
        <taxon>Bacteria</taxon>
        <taxon>Pseudomonadati</taxon>
        <taxon>Pseudomonadota</taxon>
        <taxon>Alphaproteobacteria</taxon>
        <taxon>Hyphomicrobiales</taxon>
        <taxon>Rhizobiaceae</taxon>
        <taxon>Rhizobium/Agrobacterium group</taxon>
        <taxon>Agrobacterium</taxon>
    </lineage>
</organism>
<dbReference type="RefSeq" id="WP_320203502.1">
    <property type="nucleotide sequence ID" value="NZ_CP192782.1"/>
</dbReference>
<proteinExistence type="inferred from homology"/>
<reference evidence="6" key="1">
    <citation type="journal article" date="2023" name="Phytobiomes J">
        <title>Deciphering the key players within the bacterial microbiota associated with aerial crown gall tumors on rhododendron: Insights into the gallobiome.</title>
        <authorList>
            <person name="Kuzmanovic N."/>
            <person name="Nesme J."/>
            <person name="Wolf J."/>
            <person name="Neumann-Schaal M."/>
            <person name="Petersen J."/>
            <person name="Fernandez-Gnecco G."/>
            <person name="Sproeer C."/>
            <person name="Bunk B."/>
            <person name="Overmann J."/>
            <person name="Sorensen S.J."/>
            <person name="Idczak E."/>
            <person name="Smalla K."/>
        </authorList>
    </citation>
    <scope>NUCLEOTIDE SEQUENCE</scope>
    <source>
        <strain evidence="6">Rho-11.1</strain>
    </source>
</reference>
<keyword evidence="5" id="KW-1003">Cell membrane</keyword>
<feature type="transmembrane region" description="Helical" evidence="5">
    <location>
        <begin position="139"/>
        <end position="169"/>
    </location>
</feature>
<evidence type="ECO:0000256" key="5">
    <source>
        <dbReference type="RuleBase" id="RU363041"/>
    </source>
</evidence>